<dbReference type="InterPro" id="IPR029016">
    <property type="entry name" value="GAF-like_dom_sf"/>
</dbReference>
<dbReference type="Pfam" id="PF17853">
    <property type="entry name" value="GGDEF_2"/>
    <property type="match status" value="1"/>
</dbReference>
<feature type="domain" description="PucR C-terminal helix-turn-helix" evidence="3">
    <location>
        <begin position="492"/>
        <end position="548"/>
    </location>
</feature>
<evidence type="ECO:0000256" key="1">
    <source>
        <dbReference type="ARBA" id="ARBA00006754"/>
    </source>
</evidence>
<dbReference type="InterPro" id="IPR041522">
    <property type="entry name" value="CdaR_GGDEF"/>
</dbReference>
<evidence type="ECO:0000259" key="2">
    <source>
        <dbReference type="Pfam" id="PF07905"/>
    </source>
</evidence>
<dbReference type="OrthoDB" id="142218at2"/>
<name>W4QRB1_HALA3</name>
<dbReference type="InterPro" id="IPR051448">
    <property type="entry name" value="CdaR-like_regulators"/>
</dbReference>
<dbReference type="InterPro" id="IPR009057">
    <property type="entry name" value="Homeodomain-like_sf"/>
</dbReference>
<dbReference type="Proteomes" id="UP000018896">
    <property type="component" value="Unassembled WGS sequence"/>
</dbReference>
<keyword evidence="6" id="KW-1185">Reference proteome</keyword>
<dbReference type="Gene3D" id="1.10.10.2840">
    <property type="entry name" value="PucR C-terminal helix-turn-helix domain"/>
    <property type="match status" value="1"/>
</dbReference>
<evidence type="ECO:0000259" key="3">
    <source>
        <dbReference type="Pfam" id="PF13556"/>
    </source>
</evidence>
<dbReference type="Gene3D" id="3.30.450.40">
    <property type="match status" value="1"/>
</dbReference>
<dbReference type="Pfam" id="PF07905">
    <property type="entry name" value="PucR"/>
    <property type="match status" value="1"/>
</dbReference>
<sequence length="561" mass="64703">MSTTMKDIQSLDILEKSIIRTGKDQLDSTYVNWVSVIETPVESFVRKNELVLTTGVGCAHDPNLFYAFVTDIIHSEASALAIAIGPFVQQIPDSIIVLAKKHNFILLELDWSIRFSDILEKALEYIHETKRRYFDNIEKLRKALLEFILSGKSLDLVAQYVSTTIGHELLIADKRGKIRGKCQTLSDNLQSKWETIIYEQLEQEGIYYDHEHTVNWFEYENGFALQLPIHSSGNIQGYIVVGDFGEEPFDEDEEKQWLLLLEHVTTAVAIHFLHEQAAKEAEWRLRDDFVWELSKGSLHPIEATLSRAKSLGYQLNLPYICLVAKPERVKESFEPMSHVAITFDHWLHECIRLMEEEAESIAKSFALKSMVTYQQEELIIYIEVTHPNTVSQAKTYISKLNKRIYFLFPSLSLTWGIAKQHGYSCFEHGYQEAKRALEIGRKRNGVSSISVFADTTVDRIIESLLKNDEIIDIAHTVLDSLLYYSQEREIDLLHTFMIYHENRGNVSQTARDLNLHRQSLMYRLRKIEALTNCSLDNAEDLFILDLSSRLWVNGMKTKTAE</sequence>
<feature type="domain" description="Purine catabolism PurC-like" evidence="2">
    <location>
        <begin position="7"/>
        <end position="126"/>
    </location>
</feature>
<dbReference type="Pfam" id="PF13556">
    <property type="entry name" value="HTH_30"/>
    <property type="match status" value="1"/>
</dbReference>
<dbReference type="InterPro" id="IPR012914">
    <property type="entry name" value="PucR_dom"/>
</dbReference>
<gene>
    <name evidence="5" type="ORF">JCM9157_1710</name>
</gene>
<dbReference type="STRING" id="1236973.JCM9157_1710"/>
<dbReference type="eggNOG" id="COG2508">
    <property type="taxonomic scope" value="Bacteria"/>
</dbReference>
<dbReference type="PANTHER" id="PTHR33744">
    <property type="entry name" value="CARBOHYDRATE DIACID REGULATOR"/>
    <property type="match status" value="1"/>
</dbReference>
<evidence type="ECO:0000313" key="5">
    <source>
        <dbReference type="EMBL" id="GAE34640.1"/>
    </source>
</evidence>
<evidence type="ECO:0000259" key="4">
    <source>
        <dbReference type="Pfam" id="PF17853"/>
    </source>
</evidence>
<dbReference type="RefSeq" id="WP_035663608.1">
    <property type="nucleotide sequence ID" value="NZ_BAUV01000009.1"/>
</dbReference>
<evidence type="ECO:0000313" key="6">
    <source>
        <dbReference type="Proteomes" id="UP000018896"/>
    </source>
</evidence>
<reference evidence="5 6" key="1">
    <citation type="journal article" date="2014" name="Genome Announc.">
        <title>Draft Genome Sequences of Three Alkaliphilic Bacillus Strains, Bacillus wakoensis JCM 9140T, Bacillus akibai JCM 9157T, and Bacillus hemicellulosilyticus JCM 9152T.</title>
        <authorList>
            <person name="Yuki M."/>
            <person name="Oshima K."/>
            <person name="Suda W."/>
            <person name="Oshida Y."/>
            <person name="Kitamura K."/>
            <person name="Iida T."/>
            <person name="Hattori M."/>
            <person name="Ohkuma M."/>
        </authorList>
    </citation>
    <scope>NUCLEOTIDE SEQUENCE [LARGE SCALE GENOMIC DNA]</scope>
    <source>
        <strain evidence="5 6">JCM 9157</strain>
    </source>
</reference>
<comment type="caution">
    <text evidence="5">The sequence shown here is derived from an EMBL/GenBank/DDBJ whole genome shotgun (WGS) entry which is preliminary data.</text>
</comment>
<evidence type="ECO:0008006" key="7">
    <source>
        <dbReference type="Google" id="ProtNLM"/>
    </source>
</evidence>
<dbReference type="InterPro" id="IPR042070">
    <property type="entry name" value="PucR_C-HTH_sf"/>
</dbReference>
<proteinExistence type="inferred from homology"/>
<dbReference type="SUPFAM" id="SSF46689">
    <property type="entry name" value="Homeodomain-like"/>
    <property type="match status" value="1"/>
</dbReference>
<organism evidence="5 6">
    <name type="scientific">Halalkalibacter akibai (strain ATCC 43226 / DSM 21942 / CIP 109018 / JCM 9157 / 1139)</name>
    <name type="common">Bacillus akibai</name>
    <dbReference type="NCBI Taxonomy" id="1236973"/>
    <lineage>
        <taxon>Bacteria</taxon>
        <taxon>Bacillati</taxon>
        <taxon>Bacillota</taxon>
        <taxon>Bacilli</taxon>
        <taxon>Bacillales</taxon>
        <taxon>Bacillaceae</taxon>
        <taxon>Halalkalibacter</taxon>
    </lineage>
</organism>
<protein>
    <recommendedName>
        <fullName evidence="7">PucR family transcriptional regulator</fullName>
    </recommendedName>
</protein>
<comment type="similarity">
    <text evidence="1">Belongs to the CdaR family.</text>
</comment>
<dbReference type="PANTHER" id="PTHR33744:SF1">
    <property type="entry name" value="DNA-BINDING TRANSCRIPTIONAL ACTIVATOR ADER"/>
    <property type="match status" value="1"/>
</dbReference>
<feature type="domain" description="CdaR GGDEF-like" evidence="4">
    <location>
        <begin position="302"/>
        <end position="439"/>
    </location>
</feature>
<dbReference type="EMBL" id="BAUV01000009">
    <property type="protein sequence ID" value="GAE34640.1"/>
    <property type="molecule type" value="Genomic_DNA"/>
</dbReference>
<dbReference type="InterPro" id="IPR025736">
    <property type="entry name" value="PucR_C-HTH_dom"/>
</dbReference>
<dbReference type="AlphaFoldDB" id="W4QRB1"/>
<accession>W4QRB1</accession>